<dbReference type="GO" id="GO:0042742">
    <property type="term" value="P:defense response to bacterium"/>
    <property type="evidence" value="ECO:0007669"/>
    <property type="project" value="UniProtKB-ARBA"/>
</dbReference>
<dbReference type="Gene3D" id="1.10.8.430">
    <property type="entry name" value="Helical domain of apoptotic protease-activating factors"/>
    <property type="match status" value="1"/>
</dbReference>
<dbReference type="InterPro" id="IPR036388">
    <property type="entry name" value="WH-like_DNA-bd_sf"/>
</dbReference>
<dbReference type="Gene3D" id="3.80.10.10">
    <property type="entry name" value="Ribonuclease Inhibitor"/>
    <property type="match status" value="1"/>
</dbReference>
<dbReference type="GO" id="GO:0009626">
    <property type="term" value="P:plant-type hypersensitive response"/>
    <property type="evidence" value="ECO:0007669"/>
    <property type="project" value="UniProtKB-ARBA"/>
</dbReference>
<feature type="domain" description="Disease resistance protein winged helix" evidence="4">
    <location>
        <begin position="172"/>
        <end position="242"/>
    </location>
</feature>
<dbReference type="Proteomes" id="UP000734854">
    <property type="component" value="Unassembled WGS sequence"/>
</dbReference>
<feature type="domain" description="Disease resistance R13L4/SHOC-2-like LRR" evidence="5">
    <location>
        <begin position="244"/>
        <end position="462"/>
    </location>
</feature>
<dbReference type="InterPro" id="IPR055414">
    <property type="entry name" value="LRR_R13L4/SHOC2-like"/>
</dbReference>
<dbReference type="PRINTS" id="PR00364">
    <property type="entry name" value="DISEASERSIST"/>
</dbReference>
<dbReference type="PANTHER" id="PTHR23155:SF1205">
    <property type="entry name" value="DISEASE RESISTANCE PROTEIN RPM1"/>
    <property type="match status" value="1"/>
</dbReference>
<proteinExistence type="predicted"/>
<evidence type="ECO:0000259" key="4">
    <source>
        <dbReference type="Pfam" id="PF23559"/>
    </source>
</evidence>
<dbReference type="EMBL" id="JACMSC010000003">
    <property type="protein sequence ID" value="KAG6528178.1"/>
    <property type="molecule type" value="Genomic_DNA"/>
</dbReference>
<keyword evidence="1" id="KW-0677">Repeat</keyword>
<name>A0A8J5HJ16_ZINOF</name>
<dbReference type="GO" id="GO:0002758">
    <property type="term" value="P:innate immune response-activating signaling pathway"/>
    <property type="evidence" value="ECO:0007669"/>
    <property type="project" value="UniProtKB-ARBA"/>
</dbReference>
<dbReference type="PANTHER" id="PTHR23155">
    <property type="entry name" value="DISEASE RESISTANCE PROTEIN RP"/>
    <property type="match status" value="1"/>
</dbReference>
<gene>
    <name evidence="6" type="ORF">ZIOFF_010328</name>
</gene>
<dbReference type="InterPro" id="IPR058922">
    <property type="entry name" value="WHD_DRP"/>
</dbReference>
<evidence type="ECO:0000259" key="3">
    <source>
        <dbReference type="Pfam" id="PF00931"/>
    </source>
</evidence>
<dbReference type="FunFam" id="1.10.10.10:FF:000322">
    <property type="entry name" value="Probable disease resistance protein At1g63360"/>
    <property type="match status" value="1"/>
</dbReference>
<evidence type="ECO:0008006" key="8">
    <source>
        <dbReference type="Google" id="ProtNLM"/>
    </source>
</evidence>
<reference evidence="6 7" key="1">
    <citation type="submission" date="2020-08" db="EMBL/GenBank/DDBJ databases">
        <title>Plant Genome Project.</title>
        <authorList>
            <person name="Zhang R.-G."/>
        </authorList>
    </citation>
    <scope>NUCLEOTIDE SEQUENCE [LARGE SCALE GENOMIC DNA]</scope>
    <source>
        <tissue evidence="6">Rhizome</tissue>
    </source>
</reference>
<evidence type="ECO:0000313" key="7">
    <source>
        <dbReference type="Proteomes" id="UP000734854"/>
    </source>
</evidence>
<dbReference type="InterPro" id="IPR027417">
    <property type="entry name" value="P-loop_NTPase"/>
</dbReference>
<dbReference type="Gene3D" id="3.40.50.300">
    <property type="entry name" value="P-loop containing nucleotide triphosphate hydrolases"/>
    <property type="match status" value="1"/>
</dbReference>
<keyword evidence="7" id="KW-1185">Reference proteome</keyword>
<protein>
    <recommendedName>
        <fullName evidence="8">NB-ARC domain-containing protein</fullName>
    </recommendedName>
</protein>
<dbReference type="SUPFAM" id="SSF52047">
    <property type="entry name" value="RNI-like"/>
    <property type="match status" value="1"/>
</dbReference>
<dbReference type="SUPFAM" id="SSF52540">
    <property type="entry name" value="P-loop containing nucleoside triphosphate hydrolases"/>
    <property type="match status" value="1"/>
</dbReference>
<dbReference type="GO" id="GO:0043531">
    <property type="term" value="F:ADP binding"/>
    <property type="evidence" value="ECO:0007669"/>
    <property type="project" value="InterPro"/>
</dbReference>
<dbReference type="Pfam" id="PF23559">
    <property type="entry name" value="WHD_DRP"/>
    <property type="match status" value="1"/>
</dbReference>
<dbReference type="AlphaFoldDB" id="A0A8J5HJ16"/>
<comment type="caution">
    <text evidence="6">The sequence shown here is derived from an EMBL/GenBank/DDBJ whole genome shotgun (WGS) entry which is preliminary data.</text>
</comment>
<dbReference type="Pfam" id="PF23598">
    <property type="entry name" value="LRR_14"/>
    <property type="match status" value="1"/>
</dbReference>
<dbReference type="Gene3D" id="1.10.10.10">
    <property type="entry name" value="Winged helix-like DNA-binding domain superfamily/Winged helix DNA-binding domain"/>
    <property type="match status" value="1"/>
</dbReference>
<dbReference type="InterPro" id="IPR002182">
    <property type="entry name" value="NB-ARC"/>
</dbReference>
<evidence type="ECO:0000256" key="2">
    <source>
        <dbReference type="ARBA" id="ARBA00022821"/>
    </source>
</evidence>
<dbReference type="InterPro" id="IPR042197">
    <property type="entry name" value="Apaf_helical"/>
</dbReference>
<sequence>MPSFFGCQDARLNTEPLLNMMDELQPVQTIRDHLHGKMYLLVLDDVWSIEAWESLSIALPRGKEGSRVIVTTRIERIKVFDAPDYNCPPELENIGREILQKCDGLPLAIVTIGGLLASKPDNNFEEWKDLRDHLRLEIQTNDMLSKINQILGLSYNDLPYYLKPCFLFLGTFPEDYEIRRERLMRRWIAEGIVHGVDGLPDEKMAERCFNQLVNRSLVQPSEFDDNGTVRSCRVHDMMLDVIISISRKENFAVYWIGELVNLHKLGIDFGGSDLSLRMLEEISALLSKLNGSLRSLKISDMGNSSLKKALDEVALPPLLLCKIEIGCRLGELPPWFASLKHVVKITLFRAQLQLEDLQVLRNLPALVNLNLRGESFVYNGENLVFDREGFAQLKLLTIVRDNVSFKEGAVRSLEILKIFYPSKSVNGIEHLHGLKEVHIQTENDDIIEMVKNIAANHSNRPKCFAKLLKSA</sequence>
<organism evidence="6 7">
    <name type="scientific">Zingiber officinale</name>
    <name type="common">Ginger</name>
    <name type="synonym">Amomum zingiber</name>
    <dbReference type="NCBI Taxonomy" id="94328"/>
    <lineage>
        <taxon>Eukaryota</taxon>
        <taxon>Viridiplantae</taxon>
        <taxon>Streptophyta</taxon>
        <taxon>Embryophyta</taxon>
        <taxon>Tracheophyta</taxon>
        <taxon>Spermatophyta</taxon>
        <taxon>Magnoliopsida</taxon>
        <taxon>Liliopsida</taxon>
        <taxon>Zingiberales</taxon>
        <taxon>Zingiberaceae</taxon>
        <taxon>Zingiber</taxon>
    </lineage>
</organism>
<evidence type="ECO:0000256" key="1">
    <source>
        <dbReference type="ARBA" id="ARBA00022737"/>
    </source>
</evidence>
<feature type="domain" description="NB-ARC" evidence="3">
    <location>
        <begin position="18"/>
        <end position="77"/>
    </location>
</feature>
<accession>A0A8J5HJ16</accession>
<evidence type="ECO:0000259" key="5">
    <source>
        <dbReference type="Pfam" id="PF23598"/>
    </source>
</evidence>
<dbReference type="InterPro" id="IPR044974">
    <property type="entry name" value="Disease_R_plants"/>
</dbReference>
<dbReference type="Pfam" id="PF00931">
    <property type="entry name" value="NB-ARC"/>
    <property type="match status" value="1"/>
</dbReference>
<keyword evidence="2" id="KW-0611">Plant defense</keyword>
<evidence type="ECO:0000313" key="6">
    <source>
        <dbReference type="EMBL" id="KAG6528178.1"/>
    </source>
</evidence>
<dbReference type="InterPro" id="IPR032675">
    <property type="entry name" value="LRR_dom_sf"/>
</dbReference>